<evidence type="ECO:0000256" key="9">
    <source>
        <dbReference type="ARBA" id="ARBA00022748"/>
    </source>
</evidence>
<keyword evidence="10 12" id="KW-1133">Transmembrane helix</keyword>
<sequence>MSGGHTGATHKAPSYLADAWRIARKDLLIEFRTRSAFLAATVFAVLAVVIFRFTWDPTAIPAMDLAPGVLWVIFTFSGLLGLNRSFGLELAERAYDGLLASQVSREAIFTGKVIANFVFVMCVQALALPAVALFFDLSVGPSWGIIVGIVLLASLGLSAVGTLFAAIASNTRLAELLLPMMTLPFFVPLVIPAAQATAVVLRGQPIAEGMAWLKVLLAFDLVFVSACIVVFPFTIEE</sequence>
<keyword evidence="14" id="KW-1185">Reference proteome</keyword>
<evidence type="ECO:0000256" key="7">
    <source>
        <dbReference type="ARBA" id="ARBA00022519"/>
    </source>
</evidence>
<evidence type="ECO:0000256" key="3">
    <source>
        <dbReference type="ARBA" id="ARBA00010544"/>
    </source>
</evidence>
<evidence type="ECO:0000313" key="14">
    <source>
        <dbReference type="Proteomes" id="UP000500938"/>
    </source>
</evidence>
<dbReference type="PANTHER" id="PTHR30070">
    <property type="entry name" value="HEME EXPORTER PROTEIN B"/>
    <property type="match status" value="1"/>
</dbReference>
<evidence type="ECO:0000256" key="5">
    <source>
        <dbReference type="ARBA" id="ARBA00022448"/>
    </source>
</evidence>
<name>A0A6M4ILG0_9BACT</name>
<feature type="transmembrane region" description="Helical" evidence="12">
    <location>
        <begin position="141"/>
        <end position="166"/>
    </location>
</feature>
<dbReference type="Pfam" id="PF03379">
    <property type="entry name" value="CcmB"/>
    <property type="match status" value="1"/>
</dbReference>
<dbReference type="Proteomes" id="UP000500938">
    <property type="component" value="Chromosome"/>
</dbReference>
<evidence type="ECO:0000256" key="4">
    <source>
        <dbReference type="ARBA" id="ARBA00016452"/>
    </source>
</evidence>
<dbReference type="PRINTS" id="PR01414">
    <property type="entry name" value="CCMBBIOGNSIS"/>
</dbReference>
<evidence type="ECO:0000256" key="12">
    <source>
        <dbReference type="SAM" id="Phobius"/>
    </source>
</evidence>
<comment type="function">
    <text evidence="1">Required for the export of heme to the periplasm for the biogenesis of c-type cytochromes.</text>
</comment>
<evidence type="ECO:0000313" key="13">
    <source>
        <dbReference type="EMBL" id="QJR34226.1"/>
    </source>
</evidence>
<evidence type="ECO:0000256" key="6">
    <source>
        <dbReference type="ARBA" id="ARBA00022475"/>
    </source>
</evidence>
<feature type="transmembrane region" description="Helical" evidence="12">
    <location>
        <begin position="35"/>
        <end position="53"/>
    </location>
</feature>
<feature type="transmembrane region" description="Helical" evidence="12">
    <location>
        <begin position="173"/>
        <end position="191"/>
    </location>
</feature>
<keyword evidence="11 12" id="KW-0472">Membrane</keyword>
<keyword evidence="7" id="KW-0997">Cell inner membrane</keyword>
<dbReference type="PIRSF" id="PIRSF002764">
    <property type="entry name" value="CcmB"/>
    <property type="match status" value="1"/>
</dbReference>
<dbReference type="KEGG" id="ggr:HKW67_01190"/>
<dbReference type="PANTHER" id="PTHR30070:SF1">
    <property type="entry name" value="CYTOCHROME C BIOGENESIS B-RELATED"/>
    <property type="match status" value="1"/>
</dbReference>
<protein>
    <recommendedName>
        <fullName evidence="4">Heme exporter protein B</fullName>
    </recommendedName>
</protein>
<comment type="subcellular location">
    <subcellularLocation>
        <location evidence="2">Cell inner membrane</location>
        <topology evidence="2">Multi-pass membrane protein</topology>
    </subcellularLocation>
</comment>
<feature type="transmembrane region" description="Helical" evidence="12">
    <location>
        <begin position="113"/>
        <end position="135"/>
    </location>
</feature>
<keyword evidence="8 12" id="KW-0812">Transmembrane</keyword>
<reference evidence="13 14" key="1">
    <citation type="submission" date="2020-05" db="EMBL/GenBank/DDBJ databases">
        <title>Complete genome sequence of Gemmatimonas greenlandica TET16.</title>
        <authorList>
            <person name="Zeng Y."/>
        </authorList>
    </citation>
    <scope>NUCLEOTIDE SEQUENCE [LARGE SCALE GENOMIC DNA]</scope>
    <source>
        <strain evidence="13 14">TET16</strain>
    </source>
</reference>
<evidence type="ECO:0000256" key="1">
    <source>
        <dbReference type="ARBA" id="ARBA00002442"/>
    </source>
</evidence>
<dbReference type="GO" id="GO:0015232">
    <property type="term" value="F:heme transmembrane transporter activity"/>
    <property type="evidence" value="ECO:0007669"/>
    <property type="project" value="InterPro"/>
</dbReference>
<evidence type="ECO:0000256" key="2">
    <source>
        <dbReference type="ARBA" id="ARBA00004429"/>
    </source>
</evidence>
<evidence type="ECO:0000256" key="10">
    <source>
        <dbReference type="ARBA" id="ARBA00022989"/>
    </source>
</evidence>
<dbReference type="EMBL" id="CP053085">
    <property type="protein sequence ID" value="QJR34226.1"/>
    <property type="molecule type" value="Genomic_DNA"/>
</dbReference>
<keyword evidence="5" id="KW-0813">Transport</keyword>
<dbReference type="GO" id="GO:1903607">
    <property type="term" value="P:cytochrome c biosynthetic process"/>
    <property type="evidence" value="ECO:0007669"/>
    <property type="project" value="TreeGrafter"/>
</dbReference>
<keyword evidence="9" id="KW-0201">Cytochrome c-type biogenesis</keyword>
<feature type="transmembrane region" description="Helical" evidence="12">
    <location>
        <begin position="211"/>
        <end position="235"/>
    </location>
</feature>
<dbReference type="AlphaFoldDB" id="A0A6M4ILG0"/>
<organism evidence="13 14">
    <name type="scientific">Gemmatimonas groenlandica</name>
    <dbReference type="NCBI Taxonomy" id="2732249"/>
    <lineage>
        <taxon>Bacteria</taxon>
        <taxon>Pseudomonadati</taxon>
        <taxon>Gemmatimonadota</taxon>
        <taxon>Gemmatimonadia</taxon>
        <taxon>Gemmatimonadales</taxon>
        <taxon>Gemmatimonadaceae</taxon>
        <taxon>Gemmatimonas</taxon>
    </lineage>
</organism>
<evidence type="ECO:0000256" key="11">
    <source>
        <dbReference type="ARBA" id="ARBA00023136"/>
    </source>
</evidence>
<dbReference type="InterPro" id="IPR003544">
    <property type="entry name" value="Cyt_c_biogenesis_CcmB"/>
</dbReference>
<accession>A0A6M4ILG0</accession>
<dbReference type="GO" id="GO:0017004">
    <property type="term" value="P:cytochrome complex assembly"/>
    <property type="evidence" value="ECO:0007669"/>
    <property type="project" value="UniProtKB-KW"/>
</dbReference>
<comment type="similarity">
    <text evidence="3">Belongs to the CcmB/CycW/HelB family.</text>
</comment>
<keyword evidence="6" id="KW-1003">Cell membrane</keyword>
<dbReference type="RefSeq" id="WP_171223652.1">
    <property type="nucleotide sequence ID" value="NZ_CP053085.1"/>
</dbReference>
<proteinExistence type="inferred from homology"/>
<dbReference type="GO" id="GO:0005886">
    <property type="term" value="C:plasma membrane"/>
    <property type="evidence" value="ECO:0007669"/>
    <property type="project" value="UniProtKB-SubCell"/>
</dbReference>
<dbReference type="InterPro" id="IPR026031">
    <property type="entry name" value="Cyt_c_CcmB_bac"/>
</dbReference>
<feature type="transmembrane region" description="Helical" evidence="12">
    <location>
        <begin position="65"/>
        <end position="83"/>
    </location>
</feature>
<gene>
    <name evidence="13" type="ORF">HKW67_01190</name>
</gene>
<evidence type="ECO:0000256" key="8">
    <source>
        <dbReference type="ARBA" id="ARBA00022692"/>
    </source>
</evidence>